<dbReference type="Pfam" id="PF00089">
    <property type="entry name" value="Trypsin"/>
    <property type="match status" value="1"/>
</dbReference>
<dbReference type="SMART" id="SM00680">
    <property type="entry name" value="CLIP"/>
    <property type="match status" value="1"/>
</dbReference>
<dbReference type="PROSITE" id="PS50240">
    <property type="entry name" value="TRYPSIN_DOM"/>
    <property type="match status" value="1"/>
</dbReference>
<dbReference type="InterPro" id="IPR022700">
    <property type="entry name" value="CLIP"/>
</dbReference>
<dbReference type="PANTHER" id="PTHR24256">
    <property type="entry name" value="TRYPTASE-RELATED"/>
    <property type="match status" value="1"/>
</dbReference>
<dbReference type="InterPro" id="IPR009003">
    <property type="entry name" value="Peptidase_S1_PA"/>
</dbReference>
<evidence type="ECO:0000256" key="3">
    <source>
        <dbReference type="ARBA" id="ARBA00024195"/>
    </source>
</evidence>
<sequence length="357" mass="38552">MNTVCVRCEACTSGQGSAGVCRKVSSCPSAQQDVENMRLPMSAICTFDERDPVVCCPNSNGGGSMKLGVENGRRWFPERQQNAVAVWRQPDSPAVRLDGSSLLGGHLVQPRVSTVQAEHACPAVPLSRSVMCEGRTDCPDSSLDNYRQPSGPSGIGKPRFVRLGDLDLKSDEDDVDAKMYDIVKRIPHPEYKQSKQYHDIALLKLGQDVVFNSFMKPACLHTEDNIASPDVIATGWGRGAPVNETGKKLMAVTLQQQPMAKCQEALKMVNAQVLKNALHEGLKEDSMMCAGVDEGGKDTCGGDSGGPIQVKVNSRQCDYAVVGLVSFGIGLDCARPGVPAVYTRVSSYVSWIEREVC</sequence>
<comment type="similarity">
    <text evidence="3">Belongs to the peptidase S1 family. CLIP subfamily.</text>
</comment>
<evidence type="ECO:0000256" key="1">
    <source>
        <dbReference type="ARBA" id="ARBA00022729"/>
    </source>
</evidence>
<dbReference type="Gene3D" id="2.40.10.10">
    <property type="entry name" value="Trypsin-like serine proteases"/>
    <property type="match status" value="1"/>
</dbReference>
<evidence type="ECO:0000313" key="5">
    <source>
        <dbReference type="EMBL" id="KAJ4427990.1"/>
    </source>
</evidence>
<evidence type="ECO:0000259" key="4">
    <source>
        <dbReference type="PROSITE" id="PS50240"/>
    </source>
</evidence>
<dbReference type="SMART" id="SM00020">
    <property type="entry name" value="Tryp_SPc"/>
    <property type="match status" value="1"/>
</dbReference>
<evidence type="ECO:0000256" key="2">
    <source>
        <dbReference type="ARBA" id="ARBA00023157"/>
    </source>
</evidence>
<dbReference type="InterPro" id="IPR051487">
    <property type="entry name" value="Ser/Thr_Proteases_Immune/Dev"/>
</dbReference>
<dbReference type="EMBL" id="JAJSOF020000037">
    <property type="protein sequence ID" value="KAJ4427990.1"/>
    <property type="molecule type" value="Genomic_DNA"/>
</dbReference>
<accession>A0ABQ8S244</accession>
<dbReference type="InterPro" id="IPR033116">
    <property type="entry name" value="TRYPSIN_SER"/>
</dbReference>
<organism evidence="5 6">
    <name type="scientific">Periplaneta americana</name>
    <name type="common">American cockroach</name>
    <name type="synonym">Blatta americana</name>
    <dbReference type="NCBI Taxonomy" id="6978"/>
    <lineage>
        <taxon>Eukaryota</taxon>
        <taxon>Metazoa</taxon>
        <taxon>Ecdysozoa</taxon>
        <taxon>Arthropoda</taxon>
        <taxon>Hexapoda</taxon>
        <taxon>Insecta</taxon>
        <taxon>Pterygota</taxon>
        <taxon>Neoptera</taxon>
        <taxon>Polyneoptera</taxon>
        <taxon>Dictyoptera</taxon>
        <taxon>Blattodea</taxon>
        <taxon>Blattoidea</taxon>
        <taxon>Blattidae</taxon>
        <taxon>Blattinae</taxon>
        <taxon>Periplaneta</taxon>
    </lineage>
</organism>
<keyword evidence="1" id="KW-0732">Signal</keyword>
<comment type="caution">
    <text evidence="5">The sequence shown here is derived from an EMBL/GenBank/DDBJ whole genome shotgun (WGS) entry which is preliminary data.</text>
</comment>
<keyword evidence="6" id="KW-1185">Reference proteome</keyword>
<keyword evidence="2" id="KW-1015">Disulfide bond</keyword>
<dbReference type="SUPFAM" id="SSF50494">
    <property type="entry name" value="Trypsin-like serine proteases"/>
    <property type="match status" value="1"/>
</dbReference>
<dbReference type="PRINTS" id="PR00722">
    <property type="entry name" value="CHYMOTRYPSIN"/>
</dbReference>
<gene>
    <name evidence="5" type="ORF">ANN_24003</name>
</gene>
<reference evidence="5 6" key="1">
    <citation type="journal article" date="2022" name="Allergy">
        <title>Genome assembly and annotation of Periplaneta americana reveal a comprehensive cockroach allergen profile.</title>
        <authorList>
            <person name="Wang L."/>
            <person name="Xiong Q."/>
            <person name="Saelim N."/>
            <person name="Wang L."/>
            <person name="Nong W."/>
            <person name="Wan A.T."/>
            <person name="Shi M."/>
            <person name="Liu X."/>
            <person name="Cao Q."/>
            <person name="Hui J.H.L."/>
            <person name="Sookrung N."/>
            <person name="Leung T.F."/>
            <person name="Tungtrongchitr A."/>
            <person name="Tsui S.K.W."/>
        </authorList>
    </citation>
    <scope>NUCLEOTIDE SEQUENCE [LARGE SCALE GENOMIC DNA]</scope>
    <source>
        <strain evidence="5">PWHHKU_190912</strain>
    </source>
</reference>
<dbReference type="InterPro" id="IPR001314">
    <property type="entry name" value="Peptidase_S1A"/>
</dbReference>
<name>A0ABQ8S244_PERAM</name>
<dbReference type="CDD" id="cd00190">
    <property type="entry name" value="Tryp_SPc"/>
    <property type="match status" value="1"/>
</dbReference>
<dbReference type="PROSITE" id="PS00135">
    <property type="entry name" value="TRYPSIN_SER"/>
    <property type="match status" value="1"/>
</dbReference>
<dbReference type="InterPro" id="IPR043504">
    <property type="entry name" value="Peptidase_S1_PA_chymotrypsin"/>
</dbReference>
<proteinExistence type="inferred from homology"/>
<evidence type="ECO:0000313" key="6">
    <source>
        <dbReference type="Proteomes" id="UP001148838"/>
    </source>
</evidence>
<dbReference type="Proteomes" id="UP001148838">
    <property type="component" value="Unassembled WGS sequence"/>
</dbReference>
<dbReference type="InterPro" id="IPR001254">
    <property type="entry name" value="Trypsin_dom"/>
</dbReference>
<protein>
    <recommendedName>
        <fullName evidence="4">Peptidase S1 domain-containing protein</fullName>
    </recommendedName>
</protein>
<feature type="domain" description="Peptidase S1" evidence="4">
    <location>
        <begin position="102"/>
        <end position="357"/>
    </location>
</feature>